<feature type="compositionally biased region" description="Low complexity" evidence="1">
    <location>
        <begin position="105"/>
        <end position="118"/>
    </location>
</feature>
<evidence type="ECO:0000256" key="2">
    <source>
        <dbReference type="SAM" id="SignalP"/>
    </source>
</evidence>
<protein>
    <recommendedName>
        <fullName evidence="5">Secreted protein</fullName>
    </recommendedName>
</protein>
<feature type="chain" id="PRO_5045883941" description="Secreted protein" evidence="2">
    <location>
        <begin position="24"/>
        <end position="151"/>
    </location>
</feature>
<organism evidence="3 4">
    <name type="scientific">Stylosanthes scabra</name>
    <dbReference type="NCBI Taxonomy" id="79078"/>
    <lineage>
        <taxon>Eukaryota</taxon>
        <taxon>Viridiplantae</taxon>
        <taxon>Streptophyta</taxon>
        <taxon>Embryophyta</taxon>
        <taxon>Tracheophyta</taxon>
        <taxon>Spermatophyta</taxon>
        <taxon>Magnoliopsida</taxon>
        <taxon>eudicotyledons</taxon>
        <taxon>Gunneridae</taxon>
        <taxon>Pentapetalae</taxon>
        <taxon>rosids</taxon>
        <taxon>fabids</taxon>
        <taxon>Fabales</taxon>
        <taxon>Fabaceae</taxon>
        <taxon>Papilionoideae</taxon>
        <taxon>50 kb inversion clade</taxon>
        <taxon>dalbergioids sensu lato</taxon>
        <taxon>Dalbergieae</taxon>
        <taxon>Pterocarpus clade</taxon>
        <taxon>Stylosanthes</taxon>
    </lineage>
</organism>
<dbReference type="EMBL" id="JASCZI010211972">
    <property type="protein sequence ID" value="MED6197790.1"/>
    <property type="molecule type" value="Genomic_DNA"/>
</dbReference>
<gene>
    <name evidence="3" type="ORF">PIB30_059974</name>
</gene>
<evidence type="ECO:0000313" key="4">
    <source>
        <dbReference type="Proteomes" id="UP001341840"/>
    </source>
</evidence>
<evidence type="ECO:0000256" key="1">
    <source>
        <dbReference type="SAM" id="MobiDB-lite"/>
    </source>
</evidence>
<evidence type="ECO:0000313" key="3">
    <source>
        <dbReference type="EMBL" id="MED6197790.1"/>
    </source>
</evidence>
<keyword evidence="4" id="KW-1185">Reference proteome</keyword>
<dbReference type="Proteomes" id="UP001341840">
    <property type="component" value="Unassembled WGS sequence"/>
</dbReference>
<reference evidence="3 4" key="1">
    <citation type="journal article" date="2023" name="Plants (Basel)">
        <title>Bridging the Gap: Combining Genomics and Transcriptomics Approaches to Understand Stylosanthes scabra, an Orphan Legume from the Brazilian Caatinga.</title>
        <authorList>
            <person name="Ferreira-Neto J.R.C."/>
            <person name="da Silva M.D."/>
            <person name="Binneck E."/>
            <person name="de Melo N.F."/>
            <person name="da Silva R.H."/>
            <person name="de Melo A.L.T.M."/>
            <person name="Pandolfi V."/>
            <person name="Bustamante F.O."/>
            <person name="Brasileiro-Vidal A.C."/>
            <person name="Benko-Iseppon A.M."/>
        </authorList>
    </citation>
    <scope>NUCLEOTIDE SEQUENCE [LARGE SCALE GENOMIC DNA]</scope>
    <source>
        <tissue evidence="3">Leaves</tissue>
    </source>
</reference>
<comment type="caution">
    <text evidence="3">The sequence shown here is derived from an EMBL/GenBank/DDBJ whole genome shotgun (WGS) entry which is preliminary data.</text>
</comment>
<evidence type="ECO:0008006" key="5">
    <source>
        <dbReference type="Google" id="ProtNLM"/>
    </source>
</evidence>
<feature type="signal peptide" evidence="2">
    <location>
        <begin position="1"/>
        <end position="23"/>
    </location>
</feature>
<accession>A0ABU6XIB1</accession>
<name>A0ABU6XIB1_9FABA</name>
<sequence length="151" mass="16834">MHRLLRICVPLLATLLCYPKHHTAPRICVEPYAYAWLTIAPVTLHPPNIRPRLGVPTTPRRGLPTPSPIHAQASLLRLGVLHPTTAHHLCPSTPRRATHTHNHLHPPTLNTKTKLPHTTHPPTHMRAFIRICLGFPNSTSTLGFAPYPIHA</sequence>
<feature type="region of interest" description="Disordered" evidence="1">
    <location>
        <begin position="96"/>
        <end position="118"/>
    </location>
</feature>
<keyword evidence="2" id="KW-0732">Signal</keyword>
<proteinExistence type="predicted"/>